<proteinExistence type="predicted"/>
<dbReference type="RefSeq" id="WP_193188494.1">
    <property type="nucleotide sequence ID" value="NZ_CP065217.1"/>
</dbReference>
<dbReference type="AlphaFoldDB" id="A0AAJ4I824"/>
<sequence length="222" mass="25603">MSKIEVRFSNIQKNEYESYEALVWASVESDTIKWEGELTVQLVDGEFDCYCQIYSCDISHDDCLRDNYRDTDELGIFDEELMTRFFEEVVAEAEQGFSEECTLDALLEESCGLKLNESSTSAAGCGIAGGFHLEKYTEADGDKVLLVAIDSEANGDRMINRTKVFDSEEEYDEYVEDCSEMNGRQLCWNDGNFALQMYIKMVDCEYDEYVEDCSEMNWRQLF</sequence>
<dbReference type="EMBL" id="CP065217">
    <property type="protein sequence ID" value="QPL52122.1"/>
    <property type="molecule type" value="Genomic_DNA"/>
</dbReference>
<dbReference type="Proteomes" id="UP000594435">
    <property type="component" value="Chromosome 1"/>
</dbReference>
<protein>
    <submittedName>
        <fullName evidence="1">Uncharacterized protein</fullName>
    </submittedName>
</protein>
<name>A0AAJ4I824_9VIBR</name>
<evidence type="ECO:0000313" key="1">
    <source>
        <dbReference type="EMBL" id="QPL52122.1"/>
    </source>
</evidence>
<reference evidence="1 2" key="1">
    <citation type="submission" date="2020-11" db="EMBL/GenBank/DDBJ databases">
        <title>Complete and Circularized Genome Assembly of a human isolate of Vibrio navarrensis biotype pommerensis with MiSeq and MinION Sequence Data.</title>
        <authorList>
            <person name="Schwartz K."/>
            <person name="Borowiak M."/>
            <person name="Deneke C."/>
            <person name="Balau V."/>
            <person name="Metelmann C."/>
            <person name="Strauch E."/>
        </authorList>
    </citation>
    <scope>NUCLEOTIDE SEQUENCE [LARGE SCALE GENOMIC DNA]</scope>
    <source>
        <strain evidence="1 2">20-VB00237</strain>
    </source>
</reference>
<organism evidence="1 2">
    <name type="scientific">Vibrio navarrensis</name>
    <dbReference type="NCBI Taxonomy" id="29495"/>
    <lineage>
        <taxon>Bacteria</taxon>
        <taxon>Pseudomonadati</taxon>
        <taxon>Pseudomonadota</taxon>
        <taxon>Gammaproteobacteria</taxon>
        <taxon>Vibrionales</taxon>
        <taxon>Vibrionaceae</taxon>
        <taxon>Vibrio</taxon>
    </lineage>
</organism>
<gene>
    <name evidence="1" type="ORF">I3X05_08155</name>
</gene>
<accession>A0AAJ4I824</accession>
<evidence type="ECO:0000313" key="2">
    <source>
        <dbReference type="Proteomes" id="UP000594435"/>
    </source>
</evidence>